<name>A0AAV7S2V6_PLEWA</name>
<gene>
    <name evidence="2" type="ORF">NDU88_011063</name>
</gene>
<proteinExistence type="predicted"/>
<evidence type="ECO:0000256" key="1">
    <source>
        <dbReference type="SAM" id="MobiDB-lite"/>
    </source>
</evidence>
<protein>
    <submittedName>
        <fullName evidence="2">Uncharacterized protein</fullName>
    </submittedName>
</protein>
<feature type="compositionally biased region" description="Polar residues" evidence="1">
    <location>
        <begin position="83"/>
        <end position="93"/>
    </location>
</feature>
<comment type="caution">
    <text evidence="2">The sequence shown here is derived from an EMBL/GenBank/DDBJ whole genome shotgun (WGS) entry which is preliminary data.</text>
</comment>
<reference evidence="2" key="1">
    <citation type="journal article" date="2022" name="bioRxiv">
        <title>Sequencing and chromosome-scale assembly of the giantPleurodeles waltlgenome.</title>
        <authorList>
            <person name="Brown T."/>
            <person name="Elewa A."/>
            <person name="Iarovenko S."/>
            <person name="Subramanian E."/>
            <person name="Araus A.J."/>
            <person name="Petzold A."/>
            <person name="Susuki M."/>
            <person name="Suzuki K.-i.T."/>
            <person name="Hayashi T."/>
            <person name="Toyoda A."/>
            <person name="Oliveira C."/>
            <person name="Osipova E."/>
            <person name="Leigh N.D."/>
            <person name="Simon A."/>
            <person name="Yun M.H."/>
        </authorList>
    </citation>
    <scope>NUCLEOTIDE SEQUENCE</scope>
    <source>
        <strain evidence="2">20211129_DDA</strain>
        <tissue evidence="2">Liver</tissue>
    </source>
</reference>
<dbReference type="EMBL" id="JANPWB010000009">
    <property type="protein sequence ID" value="KAJ1158372.1"/>
    <property type="molecule type" value="Genomic_DNA"/>
</dbReference>
<dbReference type="AlphaFoldDB" id="A0AAV7S2V6"/>
<feature type="compositionally biased region" description="Basic and acidic residues" evidence="1">
    <location>
        <begin position="62"/>
        <end position="80"/>
    </location>
</feature>
<evidence type="ECO:0000313" key="3">
    <source>
        <dbReference type="Proteomes" id="UP001066276"/>
    </source>
</evidence>
<accession>A0AAV7S2V6</accession>
<keyword evidence="3" id="KW-1185">Reference proteome</keyword>
<dbReference type="Proteomes" id="UP001066276">
    <property type="component" value="Chromosome 5"/>
</dbReference>
<sequence>MPPRANAFRLLTPRNHCFRLRHVRAWCDVEERSRRQDGAYRVLRGLGGQRTEGDTAAQIEPCRSKTSREKKGTGRPDDAGRNGPTQQSHCERR</sequence>
<evidence type="ECO:0000313" key="2">
    <source>
        <dbReference type="EMBL" id="KAJ1158372.1"/>
    </source>
</evidence>
<organism evidence="2 3">
    <name type="scientific">Pleurodeles waltl</name>
    <name type="common">Iberian ribbed newt</name>
    <dbReference type="NCBI Taxonomy" id="8319"/>
    <lineage>
        <taxon>Eukaryota</taxon>
        <taxon>Metazoa</taxon>
        <taxon>Chordata</taxon>
        <taxon>Craniata</taxon>
        <taxon>Vertebrata</taxon>
        <taxon>Euteleostomi</taxon>
        <taxon>Amphibia</taxon>
        <taxon>Batrachia</taxon>
        <taxon>Caudata</taxon>
        <taxon>Salamandroidea</taxon>
        <taxon>Salamandridae</taxon>
        <taxon>Pleurodelinae</taxon>
        <taxon>Pleurodeles</taxon>
    </lineage>
</organism>
<feature type="region of interest" description="Disordered" evidence="1">
    <location>
        <begin position="44"/>
        <end position="93"/>
    </location>
</feature>